<dbReference type="GO" id="GO:0005743">
    <property type="term" value="C:mitochondrial inner membrane"/>
    <property type="evidence" value="ECO:0007669"/>
    <property type="project" value="UniProtKB-SubCell"/>
</dbReference>
<comment type="subcellular location">
    <subcellularLocation>
        <location evidence="1 10">Mitochondrion inner membrane</location>
        <topology evidence="1 10">Single-pass membrane protein</topology>
    </subcellularLocation>
</comment>
<evidence type="ECO:0000256" key="2">
    <source>
        <dbReference type="ARBA" id="ARBA00006780"/>
    </source>
</evidence>
<gene>
    <name evidence="12" type="ORF">J8A68_002867</name>
</gene>
<evidence type="ECO:0000256" key="7">
    <source>
        <dbReference type="ARBA" id="ARBA00023136"/>
    </source>
</evidence>
<name>A0A8J5UIG9_9ASCO</name>
<accession>A0A8J5UIG9</accession>
<dbReference type="EMBL" id="JAGSYN010000125">
    <property type="protein sequence ID" value="KAG7663618.1"/>
    <property type="molecule type" value="Genomic_DNA"/>
</dbReference>
<dbReference type="PANTHER" id="PTHR28202:SF1">
    <property type="entry name" value="ASSEMBLY FACTOR CBP4"/>
    <property type="match status" value="1"/>
</dbReference>
<evidence type="ECO:0000256" key="3">
    <source>
        <dbReference type="ARBA" id="ARBA00022692"/>
    </source>
</evidence>
<evidence type="ECO:0000313" key="13">
    <source>
        <dbReference type="Proteomes" id="UP000694255"/>
    </source>
</evidence>
<keyword evidence="8 10" id="KW-0143">Chaperone</keyword>
<evidence type="ECO:0000313" key="12">
    <source>
        <dbReference type="EMBL" id="KAG7663618.1"/>
    </source>
</evidence>
<dbReference type="GO" id="GO:0034551">
    <property type="term" value="P:mitochondrial respiratory chain complex III assembly"/>
    <property type="evidence" value="ECO:0007669"/>
    <property type="project" value="TreeGrafter"/>
</dbReference>
<keyword evidence="4 10" id="KW-0999">Mitochondrion inner membrane</keyword>
<evidence type="ECO:0000256" key="4">
    <source>
        <dbReference type="ARBA" id="ARBA00022792"/>
    </source>
</evidence>
<evidence type="ECO:0000256" key="1">
    <source>
        <dbReference type="ARBA" id="ARBA00004434"/>
    </source>
</evidence>
<evidence type="ECO:0000256" key="5">
    <source>
        <dbReference type="ARBA" id="ARBA00022989"/>
    </source>
</evidence>
<organism evidence="12 13">
    <name type="scientific">[Candida] subhashii</name>
    <dbReference type="NCBI Taxonomy" id="561895"/>
    <lineage>
        <taxon>Eukaryota</taxon>
        <taxon>Fungi</taxon>
        <taxon>Dikarya</taxon>
        <taxon>Ascomycota</taxon>
        <taxon>Saccharomycotina</taxon>
        <taxon>Pichiomycetes</taxon>
        <taxon>Debaryomycetaceae</taxon>
        <taxon>Spathaspora</taxon>
    </lineage>
</organism>
<keyword evidence="6 10" id="KW-0496">Mitochondrion</keyword>
<sequence>MSTKPLWYRWARVYFAGGCITGLGFWLWYNIRPTDEELIAAFSPEVRANYERNKEARLLEQQKLMEIVKKTSASNDPIWMTGPIGSPFEKDQRNMNQQLVDYNAVNKSIAQNAQKEQIELANKEEEEAAQLLKQSKRSWFDVLTFRK</sequence>
<dbReference type="OrthoDB" id="5576752at2759"/>
<keyword evidence="11" id="KW-0175">Coiled coil</keyword>
<feature type="transmembrane region" description="Helical" evidence="10">
    <location>
        <begin position="12"/>
        <end position="29"/>
    </location>
</feature>
<keyword evidence="5 10" id="KW-1133">Transmembrane helix</keyword>
<dbReference type="PANTHER" id="PTHR28202">
    <property type="entry name" value="ASSEMBLY FACTOR CBP4"/>
    <property type="match status" value="1"/>
</dbReference>
<dbReference type="Pfam" id="PF07960">
    <property type="entry name" value="CBP4"/>
    <property type="match status" value="1"/>
</dbReference>
<keyword evidence="13" id="KW-1185">Reference proteome</keyword>
<comment type="caution">
    <text evidence="12">The sequence shown here is derived from an EMBL/GenBank/DDBJ whole genome shotgun (WGS) entry which is preliminary data.</text>
</comment>
<keyword evidence="7 10" id="KW-0472">Membrane</keyword>
<feature type="coiled-coil region" evidence="11">
    <location>
        <begin position="106"/>
        <end position="138"/>
    </location>
</feature>
<dbReference type="RefSeq" id="XP_049263850.1">
    <property type="nucleotide sequence ID" value="XM_049406662.1"/>
</dbReference>
<evidence type="ECO:0000256" key="11">
    <source>
        <dbReference type="SAM" id="Coils"/>
    </source>
</evidence>
<dbReference type="Proteomes" id="UP000694255">
    <property type="component" value="Unassembled WGS sequence"/>
</dbReference>
<proteinExistence type="inferred from homology"/>
<evidence type="ECO:0000256" key="8">
    <source>
        <dbReference type="ARBA" id="ARBA00023186"/>
    </source>
</evidence>
<dbReference type="AlphaFoldDB" id="A0A8J5UIG9"/>
<dbReference type="InterPro" id="IPR012420">
    <property type="entry name" value="Cbp4"/>
</dbReference>
<dbReference type="GeneID" id="73469668"/>
<evidence type="ECO:0000256" key="6">
    <source>
        <dbReference type="ARBA" id="ARBA00023128"/>
    </source>
</evidence>
<evidence type="ECO:0000256" key="9">
    <source>
        <dbReference type="ARBA" id="ARBA00025413"/>
    </source>
</evidence>
<reference evidence="12 13" key="1">
    <citation type="journal article" date="2021" name="DNA Res.">
        <title>Genome analysis of Candida subhashii reveals its hybrid nature and dual mitochondrial genome conformations.</title>
        <authorList>
            <person name="Mixao V."/>
            <person name="Hegedusova E."/>
            <person name="Saus E."/>
            <person name="Pryszcz L.P."/>
            <person name="Cillingova A."/>
            <person name="Nosek J."/>
            <person name="Gabaldon T."/>
        </authorList>
    </citation>
    <scope>NUCLEOTIDE SEQUENCE [LARGE SCALE GENOMIC DNA]</scope>
    <source>
        <strain evidence="12 13">CBS 10753</strain>
    </source>
</reference>
<evidence type="ECO:0000256" key="10">
    <source>
        <dbReference type="RuleBase" id="RU368005"/>
    </source>
</evidence>
<comment type="function">
    <text evidence="9 10">Essential for the assembly of ubiquinol-cytochrome c reductase. It has a direct effect on the correct occurrence of the Rieske protein, core 4, core 5 and apocytochrome b.</text>
</comment>
<comment type="similarity">
    <text evidence="2 10">Belongs to the CBP4 family.</text>
</comment>
<protein>
    <recommendedName>
        <fullName evidence="10">Cytochrome b mRNA-processing protein 4</fullName>
    </recommendedName>
</protein>
<keyword evidence="3 10" id="KW-0812">Transmembrane</keyword>